<evidence type="ECO:0000256" key="1">
    <source>
        <dbReference type="SAM" id="MobiDB-lite"/>
    </source>
</evidence>
<name>A0A1I7XQS6_HETBA</name>
<keyword evidence="2" id="KW-1185">Reference proteome</keyword>
<reference evidence="3" key="1">
    <citation type="submission" date="2016-11" db="UniProtKB">
        <authorList>
            <consortium name="WormBaseParasite"/>
        </authorList>
    </citation>
    <scope>IDENTIFICATION</scope>
</reference>
<evidence type="ECO:0000313" key="3">
    <source>
        <dbReference type="WBParaSite" id="Hba_19684"/>
    </source>
</evidence>
<feature type="compositionally biased region" description="Basic and acidic residues" evidence="1">
    <location>
        <begin position="1"/>
        <end position="22"/>
    </location>
</feature>
<protein>
    <submittedName>
        <fullName evidence="3">Hva1_TUDOR domain-containing protein</fullName>
    </submittedName>
</protein>
<feature type="compositionally biased region" description="Basic and acidic residues" evidence="1">
    <location>
        <begin position="38"/>
        <end position="68"/>
    </location>
</feature>
<feature type="region of interest" description="Disordered" evidence="1">
    <location>
        <begin position="1"/>
        <end position="68"/>
    </location>
</feature>
<accession>A0A1I7XQS6</accession>
<dbReference type="Proteomes" id="UP000095283">
    <property type="component" value="Unplaced"/>
</dbReference>
<dbReference type="WBParaSite" id="Hba_19684">
    <property type="protein sequence ID" value="Hba_19684"/>
    <property type="gene ID" value="Hba_19684"/>
</dbReference>
<dbReference type="AlphaFoldDB" id="A0A1I7XQS6"/>
<organism evidence="2 3">
    <name type="scientific">Heterorhabditis bacteriophora</name>
    <name type="common">Entomopathogenic nematode worm</name>
    <dbReference type="NCBI Taxonomy" id="37862"/>
    <lineage>
        <taxon>Eukaryota</taxon>
        <taxon>Metazoa</taxon>
        <taxon>Ecdysozoa</taxon>
        <taxon>Nematoda</taxon>
        <taxon>Chromadorea</taxon>
        <taxon>Rhabditida</taxon>
        <taxon>Rhabditina</taxon>
        <taxon>Rhabditomorpha</taxon>
        <taxon>Strongyloidea</taxon>
        <taxon>Heterorhabditidae</taxon>
        <taxon>Heterorhabditis</taxon>
    </lineage>
</organism>
<proteinExistence type="predicted"/>
<sequence length="68" mass="7776">MSTSNKEDLQSKQLMDIKESNERATLQHYHPGTRISTKHPERVEARLTPEAGLERGRTTGESHKQAYL</sequence>
<evidence type="ECO:0000313" key="2">
    <source>
        <dbReference type="Proteomes" id="UP000095283"/>
    </source>
</evidence>